<sequence length="140" mass="15254">MDSEVGEEVEEKLDVVVEWELDREVVEELSGEADGQTNRDLEGLELTKLEVTDDGNRGRMPVNVVDGRVIIVVGLNGSNEARLTGMLVVLVLGLGSGVKVVEAVLEMFERVLEVVEEMGELVELLGEIVEIGPLVLLLDD</sequence>
<accession>A0A1G4BHJ0</accession>
<comment type="caution">
    <text evidence="1">The sequence shown here is derived from an EMBL/GenBank/DDBJ whole genome shotgun (WGS) entry which is preliminary data.</text>
</comment>
<dbReference type="GeneID" id="34557078"/>
<dbReference type="RefSeq" id="XP_022477987.1">
    <property type="nucleotide sequence ID" value="XM_022615568.1"/>
</dbReference>
<reference evidence="1 2" key="1">
    <citation type="submission" date="2016-09" db="EMBL/GenBank/DDBJ databases">
        <authorList>
            <person name="Capua I."/>
            <person name="De Benedictis P."/>
            <person name="Joannis T."/>
            <person name="Lombin L.H."/>
            <person name="Cattoli G."/>
        </authorList>
    </citation>
    <scope>NUCLEOTIDE SEQUENCE [LARGE SCALE GENOMIC DNA]</scope>
    <source>
        <strain evidence="1 2">IMI 309357</strain>
    </source>
</reference>
<evidence type="ECO:0000313" key="1">
    <source>
        <dbReference type="EMBL" id="OHF00845.1"/>
    </source>
</evidence>
<proteinExistence type="predicted"/>
<dbReference type="Proteomes" id="UP000176998">
    <property type="component" value="Unassembled WGS sequence"/>
</dbReference>
<protein>
    <submittedName>
        <fullName evidence="1">Uncharacterized protein</fullName>
    </submittedName>
</protein>
<dbReference type="EMBL" id="MJBS01000024">
    <property type="protein sequence ID" value="OHF00845.1"/>
    <property type="molecule type" value="Genomic_DNA"/>
</dbReference>
<organism evidence="1 2">
    <name type="scientific">Colletotrichum orchidophilum</name>
    <dbReference type="NCBI Taxonomy" id="1209926"/>
    <lineage>
        <taxon>Eukaryota</taxon>
        <taxon>Fungi</taxon>
        <taxon>Dikarya</taxon>
        <taxon>Ascomycota</taxon>
        <taxon>Pezizomycotina</taxon>
        <taxon>Sordariomycetes</taxon>
        <taxon>Hypocreomycetidae</taxon>
        <taxon>Glomerellales</taxon>
        <taxon>Glomerellaceae</taxon>
        <taxon>Colletotrichum</taxon>
    </lineage>
</organism>
<evidence type="ECO:0000313" key="2">
    <source>
        <dbReference type="Proteomes" id="UP000176998"/>
    </source>
</evidence>
<gene>
    <name evidence="1" type="ORF">CORC01_03919</name>
</gene>
<dbReference type="AlphaFoldDB" id="A0A1G4BHJ0"/>
<name>A0A1G4BHJ0_9PEZI</name>
<keyword evidence="2" id="KW-1185">Reference proteome</keyword>